<evidence type="ECO:0000313" key="1">
    <source>
        <dbReference type="EMBL" id="KFO29981.1"/>
    </source>
</evidence>
<dbReference type="Proteomes" id="UP000028990">
    <property type="component" value="Unassembled WGS sequence"/>
</dbReference>
<accession>A0A091E4F3</accession>
<evidence type="ECO:0000313" key="2">
    <source>
        <dbReference type="Proteomes" id="UP000028990"/>
    </source>
</evidence>
<dbReference type="EMBL" id="KN122517">
    <property type="protein sequence ID" value="KFO29981.1"/>
    <property type="molecule type" value="Genomic_DNA"/>
</dbReference>
<keyword evidence="2" id="KW-1185">Reference proteome</keyword>
<organism evidence="1 2">
    <name type="scientific">Fukomys damarensis</name>
    <name type="common">Damaraland mole rat</name>
    <name type="synonym">Cryptomys damarensis</name>
    <dbReference type="NCBI Taxonomy" id="885580"/>
    <lineage>
        <taxon>Eukaryota</taxon>
        <taxon>Metazoa</taxon>
        <taxon>Chordata</taxon>
        <taxon>Craniata</taxon>
        <taxon>Vertebrata</taxon>
        <taxon>Euteleostomi</taxon>
        <taxon>Mammalia</taxon>
        <taxon>Eutheria</taxon>
        <taxon>Euarchontoglires</taxon>
        <taxon>Glires</taxon>
        <taxon>Rodentia</taxon>
        <taxon>Hystricomorpha</taxon>
        <taxon>Bathyergidae</taxon>
        <taxon>Fukomys</taxon>
    </lineage>
</organism>
<protein>
    <submittedName>
        <fullName evidence="1">Uncharacterized protein</fullName>
    </submittedName>
</protein>
<dbReference type="AlphaFoldDB" id="A0A091E4F3"/>
<name>A0A091E4F3_FUKDA</name>
<sequence>MEILVDFKYDLSTAAAAHDRFHLQDVQEEEGLDEARASVFLTDAGGEDPNISLSAIFISWKAITVGRKHNSQVSEDLICCTSSGVSLCEHQLVMPELIVNEELK</sequence>
<proteinExistence type="predicted"/>
<gene>
    <name evidence="1" type="ORF">H920_08584</name>
</gene>
<reference evidence="1 2" key="1">
    <citation type="submission" date="2013-11" db="EMBL/GenBank/DDBJ databases">
        <title>The Damaraland mole rat (Fukomys damarensis) genome and evolution of African mole rats.</title>
        <authorList>
            <person name="Gladyshev V.N."/>
            <person name="Fang X."/>
        </authorList>
    </citation>
    <scope>NUCLEOTIDE SEQUENCE [LARGE SCALE GENOMIC DNA]</scope>
    <source>
        <tissue evidence="1">Liver</tissue>
    </source>
</reference>